<keyword evidence="10" id="KW-1185">Reference proteome</keyword>
<dbReference type="Proteomes" id="UP000192738">
    <property type="component" value="Unassembled WGS sequence"/>
</dbReference>
<keyword evidence="7" id="KW-0010">Activator</keyword>
<dbReference type="InterPro" id="IPR036482">
    <property type="entry name" value="Regulatory_HutP_sf"/>
</dbReference>
<evidence type="ECO:0000256" key="4">
    <source>
        <dbReference type="ARBA" id="ARBA00019377"/>
    </source>
</evidence>
<evidence type="ECO:0000256" key="8">
    <source>
        <dbReference type="ARBA" id="ARBA00023163"/>
    </source>
</evidence>
<dbReference type="InterPro" id="IPR015111">
    <property type="entry name" value="Regulatory_HutP"/>
</dbReference>
<evidence type="ECO:0000256" key="2">
    <source>
        <dbReference type="ARBA" id="ARBA00009992"/>
    </source>
</evidence>
<dbReference type="EMBL" id="FWXI01000001">
    <property type="protein sequence ID" value="SMC34916.1"/>
    <property type="molecule type" value="Genomic_DNA"/>
</dbReference>
<sequence length="150" mass="15859">MNQLDRPFMAESIKSVGTAAMLLALTRTMADEDFVKKMLAAQGYKVVVTEVGGNSALSEFQGKVTKAVLGAALNTGIISKTPTNYHALLHATDEAKRGVMVNVASSASIAVKIAIVRDDQWVAVALFGESAIHPLTNHERAGLGIMHLGV</sequence>
<evidence type="ECO:0000256" key="6">
    <source>
        <dbReference type="ARBA" id="ARBA00023015"/>
    </source>
</evidence>
<accession>A0A1W1YFK9</accession>
<reference evidence="9 10" key="1">
    <citation type="submission" date="2017-04" db="EMBL/GenBank/DDBJ databases">
        <authorList>
            <person name="Afonso C.L."/>
            <person name="Miller P.J."/>
            <person name="Scott M.A."/>
            <person name="Spackman E."/>
            <person name="Goraichik I."/>
            <person name="Dimitrov K.M."/>
            <person name="Suarez D.L."/>
            <person name="Swayne D.E."/>
        </authorList>
    </citation>
    <scope>NUCLEOTIDE SEQUENCE [LARGE SCALE GENOMIC DNA]</scope>
    <source>
        <strain evidence="9 10">DSM 5090</strain>
    </source>
</reference>
<evidence type="ECO:0000313" key="9">
    <source>
        <dbReference type="EMBL" id="SMC34916.1"/>
    </source>
</evidence>
<evidence type="ECO:0000313" key="10">
    <source>
        <dbReference type="Proteomes" id="UP000192738"/>
    </source>
</evidence>
<gene>
    <name evidence="9" type="ORF">SAMN04488500_101299</name>
</gene>
<evidence type="ECO:0000256" key="3">
    <source>
        <dbReference type="ARBA" id="ARBA00011643"/>
    </source>
</evidence>
<comment type="similarity">
    <text evidence="2">Belongs to the HutP family.</text>
</comment>
<dbReference type="STRING" id="112901.SAMN04488500_101299"/>
<comment type="subunit">
    <text evidence="3">Homohexamer.</text>
</comment>
<evidence type="ECO:0000256" key="7">
    <source>
        <dbReference type="ARBA" id="ARBA00023159"/>
    </source>
</evidence>
<comment type="function">
    <text evidence="1">Antiterminator that binds to cis-acting regulatory sequences on the mRNA in the presence of histidine, thereby suppressing transcription termination and activating the hut operon for histidine utilization.</text>
</comment>
<dbReference type="SUPFAM" id="SSF111064">
    <property type="entry name" value="Hut operon positive regulatory protein HutP"/>
    <property type="match status" value="1"/>
</dbReference>
<dbReference type="AlphaFoldDB" id="A0A1W1YFK9"/>
<dbReference type="RefSeq" id="WP_084573811.1">
    <property type="nucleotide sequence ID" value="NZ_CP155572.1"/>
</dbReference>
<evidence type="ECO:0000256" key="1">
    <source>
        <dbReference type="ARBA" id="ARBA00002945"/>
    </source>
</evidence>
<keyword evidence="6" id="KW-0805">Transcription regulation</keyword>
<keyword evidence="8" id="KW-0804">Transcription</keyword>
<proteinExistence type="inferred from homology"/>
<protein>
    <recommendedName>
        <fullName evidence="4">Hut operon positive regulatory protein</fullName>
    </recommendedName>
</protein>
<dbReference type="Pfam" id="PF09021">
    <property type="entry name" value="HutP"/>
    <property type="match status" value="1"/>
</dbReference>
<dbReference type="OrthoDB" id="1724774at2"/>
<name>A0A1W1YFK9_9FIRM</name>
<organism evidence="9 10">
    <name type="scientific">Sporomusa malonica</name>
    <dbReference type="NCBI Taxonomy" id="112901"/>
    <lineage>
        <taxon>Bacteria</taxon>
        <taxon>Bacillati</taxon>
        <taxon>Bacillota</taxon>
        <taxon>Negativicutes</taxon>
        <taxon>Selenomonadales</taxon>
        <taxon>Sporomusaceae</taxon>
        <taxon>Sporomusa</taxon>
    </lineage>
</organism>
<keyword evidence="5" id="KW-0694">RNA-binding</keyword>
<dbReference type="Gene3D" id="3.40.1510.10">
    <property type="entry name" value="Hut operon regulatory protein HutP"/>
    <property type="match status" value="1"/>
</dbReference>
<evidence type="ECO:0000256" key="5">
    <source>
        <dbReference type="ARBA" id="ARBA00022884"/>
    </source>
</evidence>
<dbReference type="CDD" id="cd11640">
    <property type="entry name" value="HutP"/>
    <property type="match status" value="1"/>
</dbReference>
<dbReference type="GO" id="GO:0003723">
    <property type="term" value="F:RNA binding"/>
    <property type="evidence" value="ECO:0007669"/>
    <property type="project" value="UniProtKB-KW"/>
</dbReference>